<evidence type="ECO:0000256" key="6">
    <source>
        <dbReference type="ARBA" id="ARBA00022989"/>
    </source>
</evidence>
<comment type="catalytic activity">
    <reaction evidence="9">
        <text>N-terminal S-1,2-diacyl-sn-glyceryl-L-cysteinyl-[lipoprotein] + a glycerophospholipid = N-acyl-S-1,2-diacyl-sn-glyceryl-L-cysteinyl-[lipoprotein] + a 2-acyl-sn-glycero-3-phospholipid + H(+)</text>
        <dbReference type="Rhea" id="RHEA:48228"/>
        <dbReference type="Rhea" id="RHEA-COMP:14681"/>
        <dbReference type="Rhea" id="RHEA-COMP:14684"/>
        <dbReference type="ChEBI" id="CHEBI:15378"/>
        <dbReference type="ChEBI" id="CHEBI:136912"/>
        <dbReference type="ChEBI" id="CHEBI:140656"/>
        <dbReference type="ChEBI" id="CHEBI:140657"/>
        <dbReference type="ChEBI" id="CHEBI:140660"/>
        <dbReference type="EC" id="2.3.1.269"/>
    </reaction>
</comment>
<dbReference type="PANTHER" id="PTHR38686">
    <property type="entry name" value="APOLIPOPROTEIN N-ACYLTRANSFERASE"/>
    <property type="match status" value="1"/>
</dbReference>
<evidence type="ECO:0000256" key="7">
    <source>
        <dbReference type="ARBA" id="ARBA00023136"/>
    </source>
</evidence>
<dbReference type="PANTHER" id="PTHR38686:SF1">
    <property type="entry name" value="APOLIPOPROTEIN N-ACYLTRANSFERASE"/>
    <property type="match status" value="1"/>
</dbReference>
<dbReference type="InterPro" id="IPR003010">
    <property type="entry name" value="C-N_Hydrolase"/>
</dbReference>
<feature type="transmembrane region" description="Helical" evidence="9">
    <location>
        <begin position="20"/>
        <end position="39"/>
    </location>
</feature>
<protein>
    <recommendedName>
        <fullName evidence="9">Apolipoprotein N-acyltransferase</fullName>
        <shortName evidence="9">ALP N-acyltransferase</shortName>
        <ecNumber evidence="9">2.3.1.269</ecNumber>
    </recommendedName>
</protein>
<dbReference type="RefSeq" id="WP_343763086.1">
    <property type="nucleotide sequence ID" value="NZ_BAAAFG010000002.1"/>
</dbReference>
<dbReference type="CDD" id="cd07571">
    <property type="entry name" value="ALP_N-acyl_transferase"/>
    <property type="match status" value="1"/>
</dbReference>
<evidence type="ECO:0000256" key="8">
    <source>
        <dbReference type="ARBA" id="ARBA00023315"/>
    </source>
</evidence>
<comment type="subcellular location">
    <subcellularLocation>
        <location evidence="1 9">Cell membrane</location>
        <topology evidence="1 9">Multi-pass membrane protein</topology>
    </subcellularLocation>
</comment>
<comment type="similarity">
    <text evidence="2 9">Belongs to the CN hydrolase family. Apolipoprotein N-acyltransferase subfamily.</text>
</comment>
<keyword evidence="8 9" id="KW-0012">Acyltransferase</keyword>
<proteinExistence type="inferred from homology"/>
<feature type="transmembrane region" description="Helical" evidence="9">
    <location>
        <begin position="506"/>
        <end position="524"/>
    </location>
</feature>
<evidence type="ECO:0000256" key="4">
    <source>
        <dbReference type="ARBA" id="ARBA00022679"/>
    </source>
</evidence>
<feature type="transmembrane region" description="Helical" evidence="9">
    <location>
        <begin position="79"/>
        <end position="100"/>
    </location>
</feature>
<keyword evidence="4 9" id="KW-0808">Transferase</keyword>
<reference evidence="12" key="1">
    <citation type="journal article" date="2019" name="Int. J. Syst. Evol. Microbiol.">
        <title>The Global Catalogue of Microorganisms (GCM) 10K type strain sequencing project: providing services to taxonomists for standard genome sequencing and annotation.</title>
        <authorList>
            <consortium name="The Broad Institute Genomics Platform"/>
            <consortium name="The Broad Institute Genome Sequencing Center for Infectious Disease"/>
            <person name="Wu L."/>
            <person name="Ma J."/>
        </authorList>
    </citation>
    <scope>NUCLEOTIDE SEQUENCE [LARGE SCALE GENOMIC DNA]</scope>
    <source>
        <strain evidence="12">JCM 16082</strain>
    </source>
</reference>
<feature type="transmembrane region" description="Helical" evidence="9">
    <location>
        <begin position="112"/>
        <end position="135"/>
    </location>
</feature>
<dbReference type="InterPro" id="IPR004563">
    <property type="entry name" value="Apolipo_AcylTrfase"/>
</dbReference>
<evidence type="ECO:0000313" key="12">
    <source>
        <dbReference type="Proteomes" id="UP001500507"/>
    </source>
</evidence>
<feature type="transmembrane region" description="Helical" evidence="9">
    <location>
        <begin position="51"/>
        <end position="73"/>
    </location>
</feature>
<feature type="domain" description="CN hydrolase" evidence="10">
    <location>
        <begin position="217"/>
        <end position="493"/>
    </location>
</feature>
<evidence type="ECO:0000256" key="1">
    <source>
        <dbReference type="ARBA" id="ARBA00004651"/>
    </source>
</evidence>
<gene>
    <name evidence="9 11" type="primary">lnt</name>
    <name evidence="11" type="ORF">GCM10009117_03620</name>
</gene>
<comment type="pathway">
    <text evidence="9">Protein modification; lipoprotein biosynthesis (N-acyl transfer).</text>
</comment>
<dbReference type="EMBL" id="BAAAFG010000002">
    <property type="protein sequence ID" value="GAA0871216.1"/>
    <property type="molecule type" value="Genomic_DNA"/>
</dbReference>
<dbReference type="HAMAP" id="MF_01148">
    <property type="entry name" value="Lnt"/>
    <property type="match status" value="1"/>
</dbReference>
<keyword evidence="3 9" id="KW-1003">Cell membrane</keyword>
<evidence type="ECO:0000256" key="3">
    <source>
        <dbReference type="ARBA" id="ARBA00022475"/>
    </source>
</evidence>
<dbReference type="SUPFAM" id="SSF56317">
    <property type="entry name" value="Carbon-nitrogen hydrolase"/>
    <property type="match status" value="1"/>
</dbReference>
<dbReference type="InterPro" id="IPR036526">
    <property type="entry name" value="C-N_Hydrolase_sf"/>
</dbReference>
<keyword evidence="5 9" id="KW-0812">Transmembrane</keyword>
<comment type="function">
    <text evidence="9">Catalyzes the phospholipid dependent N-acylation of the N-terminal cysteine of apolipoprotein, the last step in lipoprotein maturation.</text>
</comment>
<dbReference type="Proteomes" id="UP001500507">
    <property type="component" value="Unassembled WGS sequence"/>
</dbReference>
<evidence type="ECO:0000256" key="2">
    <source>
        <dbReference type="ARBA" id="ARBA00010065"/>
    </source>
</evidence>
<evidence type="ECO:0000259" key="10">
    <source>
        <dbReference type="PROSITE" id="PS50263"/>
    </source>
</evidence>
<accession>A0ABP3XPR2</accession>
<keyword evidence="12" id="KW-1185">Reference proteome</keyword>
<dbReference type="EC" id="2.3.1.269" evidence="9"/>
<name>A0ABP3XPR2_9FLAO</name>
<dbReference type="Pfam" id="PF00795">
    <property type="entry name" value="CN_hydrolase"/>
    <property type="match status" value="1"/>
</dbReference>
<dbReference type="Pfam" id="PF20154">
    <property type="entry name" value="LNT_N"/>
    <property type="match status" value="1"/>
</dbReference>
<feature type="transmembrane region" description="Helical" evidence="9">
    <location>
        <begin position="155"/>
        <end position="176"/>
    </location>
</feature>
<dbReference type="PROSITE" id="PS50263">
    <property type="entry name" value="CN_HYDROLASE"/>
    <property type="match status" value="1"/>
</dbReference>
<comment type="caution">
    <text evidence="11">The sequence shown here is derived from an EMBL/GenBank/DDBJ whole genome shotgun (WGS) entry which is preliminary data.</text>
</comment>
<keyword evidence="6 9" id="KW-1133">Transmembrane helix</keyword>
<feature type="transmembrane region" description="Helical" evidence="9">
    <location>
        <begin position="188"/>
        <end position="207"/>
    </location>
</feature>
<dbReference type="Gene3D" id="3.60.110.10">
    <property type="entry name" value="Carbon-nitrogen hydrolase"/>
    <property type="match status" value="1"/>
</dbReference>
<dbReference type="NCBIfam" id="TIGR00546">
    <property type="entry name" value="lnt"/>
    <property type="match status" value="1"/>
</dbReference>
<keyword evidence="7 9" id="KW-0472">Membrane</keyword>
<evidence type="ECO:0000313" key="11">
    <source>
        <dbReference type="EMBL" id="GAA0871216.1"/>
    </source>
</evidence>
<dbReference type="InterPro" id="IPR045378">
    <property type="entry name" value="LNT_N"/>
</dbReference>
<evidence type="ECO:0000256" key="5">
    <source>
        <dbReference type="ARBA" id="ARBA00022692"/>
    </source>
</evidence>
<organism evidence="11 12">
    <name type="scientific">Gangjinia marincola</name>
    <dbReference type="NCBI Taxonomy" id="578463"/>
    <lineage>
        <taxon>Bacteria</taxon>
        <taxon>Pseudomonadati</taxon>
        <taxon>Bacteroidota</taxon>
        <taxon>Flavobacteriia</taxon>
        <taxon>Flavobacteriales</taxon>
        <taxon>Flavobacteriaceae</taxon>
        <taxon>Gangjinia</taxon>
    </lineage>
</organism>
<sequence length="533" mass="60888">MKNWLLAVVSGILLALGWPTYGFPGLLFIAFVPLLWAEYNYRTKVSKPRKSVVLALGYTSFFTWNLIATYWLYFSTVFGMVFAVLVNSLLMALVFVLYHVVAKRSNFRTSTIFLVSLWLVFERLHLEWEFAWPWLNLGNAFSEYTGWIQWYEYTGASGGALWVWIINVVIFYEVLAFQKGTKRNYFPAILKAGLLILIPIGVSQFVLQRYLHGEDTIDVVVLQPNINPYTEKYTTTNKRIGDLLFSLAAEEIDQGTDLLVAPETVYAEGFGIDLDRFEFSAEKRRAKNFLSAHPKLNYIAGVQFYRKHSTEKTILPTSNYVRENLWVDTYNSAFLLNNQRIETPVYHKSKLVVGVENLPYQSVLKPILGDVMLDLGGTVMMKTTQEDREIFSLTNGVAVAPIICYESVFGDYLAGYVRNGAQVLAIITNDAWWGNTQGHKQHLSYARLRAIETRRSVVRSANTGISALIDETGKITTSLGYEQQGTLKGKVTYNDKETLYVTLGDYIPRIARFLALFLFLFTMIKQKHTMKRK</sequence>
<evidence type="ECO:0000256" key="9">
    <source>
        <dbReference type="HAMAP-Rule" id="MF_01148"/>
    </source>
</evidence>